<organism evidence="1 2">
    <name type="scientific">Alicyclobacillus fastidiosus</name>
    <dbReference type="NCBI Taxonomy" id="392011"/>
    <lineage>
        <taxon>Bacteria</taxon>
        <taxon>Bacillati</taxon>
        <taxon>Bacillota</taxon>
        <taxon>Bacilli</taxon>
        <taxon>Bacillales</taxon>
        <taxon>Alicyclobacillaceae</taxon>
        <taxon>Alicyclobacillus</taxon>
    </lineage>
</organism>
<proteinExistence type="predicted"/>
<keyword evidence="2" id="KW-1185">Reference proteome</keyword>
<sequence>MLFHENLKQLIGKTTQVSSLLETTIGVLISVDHEKLTVCTSGVPGYENSSYKIFQIEQISYVRVV</sequence>
<evidence type="ECO:0000313" key="1">
    <source>
        <dbReference type="EMBL" id="WAH45024.1"/>
    </source>
</evidence>
<reference evidence="1" key="1">
    <citation type="submission" date="2022-08" db="EMBL/GenBank/DDBJ databases">
        <title>Alicyclobacillus fastidiosus DSM 17978, complete genome.</title>
        <authorList>
            <person name="Wang Q."/>
            <person name="Cai R."/>
            <person name="Wang Z."/>
        </authorList>
    </citation>
    <scope>NUCLEOTIDE SEQUENCE</scope>
    <source>
        <strain evidence="1">DSM 17978</strain>
        <plasmid evidence="1">unnamed2</plasmid>
    </source>
</reference>
<name>A0ABY6ZQD2_9BACL</name>
<evidence type="ECO:0000313" key="2">
    <source>
        <dbReference type="Proteomes" id="UP001164761"/>
    </source>
</evidence>
<dbReference type="Proteomes" id="UP001164761">
    <property type="component" value="Plasmid unnamed2"/>
</dbReference>
<dbReference type="RefSeq" id="WP_268008894.1">
    <property type="nucleotide sequence ID" value="NZ_BSUT01000006.1"/>
</dbReference>
<geneLocation type="plasmid" evidence="1 2">
    <name>unnamed2</name>
</geneLocation>
<dbReference type="EMBL" id="CP104069">
    <property type="protein sequence ID" value="WAH45024.1"/>
    <property type="molecule type" value="Genomic_DNA"/>
</dbReference>
<protein>
    <submittedName>
        <fullName evidence="1">Uncharacterized protein</fullName>
    </submittedName>
</protein>
<keyword evidence="1" id="KW-0614">Plasmid</keyword>
<accession>A0ABY6ZQD2</accession>
<gene>
    <name evidence="1" type="ORF">NZD89_29005</name>
</gene>